<evidence type="ECO:0000313" key="3">
    <source>
        <dbReference type="Proteomes" id="UP001162162"/>
    </source>
</evidence>
<keyword evidence="3" id="KW-1185">Reference proteome</keyword>
<dbReference type="InterPro" id="IPR013783">
    <property type="entry name" value="Ig-like_fold"/>
</dbReference>
<proteinExistence type="predicted"/>
<feature type="region of interest" description="Disordered" evidence="1">
    <location>
        <begin position="70"/>
        <end position="92"/>
    </location>
</feature>
<dbReference type="InterPro" id="IPR003961">
    <property type="entry name" value="FN3_dom"/>
</dbReference>
<dbReference type="SUPFAM" id="SSF48726">
    <property type="entry name" value="Immunoglobulin"/>
    <property type="match status" value="1"/>
</dbReference>
<gene>
    <name evidence="2" type="ORF">NQ318_003983</name>
</gene>
<dbReference type="Gene3D" id="2.60.40.10">
    <property type="entry name" value="Immunoglobulins"/>
    <property type="match status" value="1"/>
</dbReference>
<dbReference type="AlphaFoldDB" id="A0AAV8Z7P9"/>
<name>A0AAV8Z7P9_9CUCU</name>
<dbReference type="InterPro" id="IPR036179">
    <property type="entry name" value="Ig-like_dom_sf"/>
</dbReference>
<organism evidence="2 3">
    <name type="scientific">Aromia moschata</name>
    <dbReference type="NCBI Taxonomy" id="1265417"/>
    <lineage>
        <taxon>Eukaryota</taxon>
        <taxon>Metazoa</taxon>
        <taxon>Ecdysozoa</taxon>
        <taxon>Arthropoda</taxon>
        <taxon>Hexapoda</taxon>
        <taxon>Insecta</taxon>
        <taxon>Pterygota</taxon>
        <taxon>Neoptera</taxon>
        <taxon>Endopterygota</taxon>
        <taxon>Coleoptera</taxon>
        <taxon>Polyphaga</taxon>
        <taxon>Cucujiformia</taxon>
        <taxon>Chrysomeloidea</taxon>
        <taxon>Cerambycidae</taxon>
        <taxon>Cerambycinae</taxon>
        <taxon>Callichromatini</taxon>
        <taxon>Aromia</taxon>
    </lineage>
</organism>
<comment type="caution">
    <text evidence="2">The sequence shown here is derived from an EMBL/GenBank/DDBJ whole genome shotgun (WGS) entry which is preliminary data.</text>
</comment>
<evidence type="ECO:0000256" key="1">
    <source>
        <dbReference type="SAM" id="MobiDB-lite"/>
    </source>
</evidence>
<reference evidence="2" key="1">
    <citation type="journal article" date="2023" name="Insect Mol. Biol.">
        <title>Genome sequencing provides insights into the evolution of gene families encoding plant cell wall-degrading enzymes in longhorned beetles.</title>
        <authorList>
            <person name="Shin N.R."/>
            <person name="Okamura Y."/>
            <person name="Kirsch R."/>
            <person name="Pauchet Y."/>
        </authorList>
    </citation>
    <scope>NUCLEOTIDE SEQUENCE</scope>
    <source>
        <strain evidence="2">AMC_N1</strain>
    </source>
</reference>
<dbReference type="CDD" id="cd00063">
    <property type="entry name" value="FN3"/>
    <property type="match status" value="1"/>
</dbReference>
<dbReference type="InterPro" id="IPR036116">
    <property type="entry name" value="FN3_sf"/>
</dbReference>
<dbReference type="Proteomes" id="UP001162162">
    <property type="component" value="Unassembled WGS sequence"/>
</dbReference>
<evidence type="ECO:0000313" key="2">
    <source>
        <dbReference type="EMBL" id="KAJ8960258.1"/>
    </source>
</evidence>
<dbReference type="SUPFAM" id="SSF49265">
    <property type="entry name" value="Fibronectin type III"/>
    <property type="match status" value="1"/>
</dbReference>
<protein>
    <submittedName>
        <fullName evidence="2">Uncharacterized protein</fullName>
    </submittedName>
</protein>
<sequence length="215" mass="23580">MTVLAYTSSGDGVRSSPVYCQTEEDVPSAPAQIKAVLSAPNKILVSWLPPVHSNGPLTGYTFYMSVVEDGQEEGNPQEGAEPFHRDARGPARPRNRHAAVLGHRVHQIRFAIKALKTISKIGEGESTRVITVTPSKNVPAKIASFGREVISAWKQDIYLHCRRVGVPLPNAVWRHNDLPLEVGGRRSILPNATLAIKVGKGTKYQNIDIFSENNR</sequence>
<dbReference type="EMBL" id="JAPWTK010000009">
    <property type="protein sequence ID" value="KAJ8960258.1"/>
    <property type="molecule type" value="Genomic_DNA"/>
</dbReference>
<accession>A0AAV8Z7P9</accession>